<sequence length="562" mass="63128">MEVLNAMRIGVSSLRYYEVIAYVAILVILYYVINAIYRVTLHPLAKYPGPFLQKISDWPLVLHCYGGNRHIIEYQNHQKYGKIVRYGPNSVSDDTLLPSHLEKGSQCPIPALVQHSHVHADNSSRKGQHQKGEWYKTLDISAGAPSIQMMIDKSEHAIRRRTISPAFSERALRDAEGLIAVNARKLADAIGTLPDGAKEGKWTRPTNMNDWATYYGFDFVSDLGYGRSFGMVENKEDRWIPGVLKSASRFLYYVGYLPFARLLRPLMGTSIQDYVGGQSAADSLKYTRLANGRLAERMELERKLKDSGKETTRKDTFHYLLNNKDPVTGRGFTTEELQADSSLIIAAGSDGVGLAVSSTIFYLLRYPTTLSKLTYEIHSAFADASKIRHPKLGSLPYLNACVDESMRLCPAKPSTLPREVLSGGMIIDGHHIPQGISVGTPTYVLHRDEDIYPEPWEYRPERWIVDEKTGVTTESVAAARSAYCPFLIGPMNCIGKNMAYIAVKQALAHLLFRYDVRQAGDELTGGGRPDLEEGRRREDEYQMTDYIIGFRDGPMVELKSRL</sequence>
<reference evidence="1" key="1">
    <citation type="submission" date="2022-10" db="EMBL/GenBank/DDBJ databases">
        <title>Culturing micro-colonial fungi from biological soil crusts in the Mojave desert and describing Neophaeococcomyces mojavensis, and introducing the new genera and species Taxawa tesnikishii.</title>
        <authorList>
            <person name="Kurbessoian T."/>
            <person name="Stajich J.E."/>
        </authorList>
    </citation>
    <scope>NUCLEOTIDE SEQUENCE</scope>
    <source>
        <strain evidence="1">JES_115</strain>
    </source>
</reference>
<evidence type="ECO:0000313" key="2">
    <source>
        <dbReference type="Proteomes" id="UP001172680"/>
    </source>
</evidence>
<proteinExistence type="predicted"/>
<dbReference type="EMBL" id="JAPDRP010000026">
    <property type="protein sequence ID" value="KAJ9635942.1"/>
    <property type="molecule type" value="Genomic_DNA"/>
</dbReference>
<comment type="caution">
    <text evidence="1">The sequence shown here is derived from an EMBL/GenBank/DDBJ whole genome shotgun (WGS) entry which is preliminary data.</text>
</comment>
<dbReference type="Proteomes" id="UP001172680">
    <property type="component" value="Unassembled WGS sequence"/>
</dbReference>
<evidence type="ECO:0000313" key="1">
    <source>
        <dbReference type="EMBL" id="KAJ9635942.1"/>
    </source>
</evidence>
<name>A0ACC2YKX6_9PEZI</name>
<accession>A0ACC2YKX6</accession>
<gene>
    <name evidence="1" type="ORF">H2199_008296</name>
</gene>
<organism evidence="1 2">
    <name type="scientific">Coniosporium tulheliwenetii</name>
    <dbReference type="NCBI Taxonomy" id="3383036"/>
    <lineage>
        <taxon>Eukaryota</taxon>
        <taxon>Fungi</taxon>
        <taxon>Dikarya</taxon>
        <taxon>Ascomycota</taxon>
        <taxon>Pezizomycotina</taxon>
        <taxon>Dothideomycetes</taxon>
        <taxon>Dothideomycetes incertae sedis</taxon>
        <taxon>Coniosporium</taxon>
    </lineage>
</organism>
<protein>
    <submittedName>
        <fullName evidence="1">Uncharacterized protein</fullName>
    </submittedName>
</protein>
<keyword evidence="2" id="KW-1185">Reference proteome</keyword>